<dbReference type="GO" id="GO:0008762">
    <property type="term" value="F:UDP-N-acetylmuramate dehydrogenase activity"/>
    <property type="evidence" value="ECO:0007669"/>
    <property type="project" value="UniProtKB-UniRule"/>
</dbReference>
<dbReference type="Pfam" id="PF01565">
    <property type="entry name" value="FAD_binding_4"/>
    <property type="match status" value="1"/>
</dbReference>
<sequence length="287" mass="32986">MKIEKDICMKPFSNMKIGGIAKELIYIENEEELYKVFEMVDKYYLLGNGTNTLINDTKLDISFISLKKLNKIEKKEDKYIYVESGVDLTEFTEFMKKNNLGGLENITGIPGSIGGLINMNAGAYGTTIFDKVEKVRLFRKDLGIVEISKEELGLRYRSTLIKDNRWIVIGAYFRLDEGFDEEKSNDKIEKRKNNHPLEYPNLGSTFKNPENDFAARLISEASLKGYRIGDIEVSEKHPNFLVNKGNAKFCDVMKLIEHVKKVIKNKYDIELELELIIIGDDGKCFNY</sequence>
<feature type="active site" evidence="16">
    <location>
        <position position="157"/>
    </location>
</feature>
<dbReference type="RefSeq" id="WP_156683889.1">
    <property type="nucleotide sequence ID" value="NZ_CABWIB010000001.1"/>
</dbReference>
<keyword evidence="6 16" id="KW-0132">Cell division</keyword>
<keyword evidence="8 16" id="KW-0274">FAD</keyword>
<dbReference type="HAMAP" id="MF_00037">
    <property type="entry name" value="MurB"/>
    <property type="match status" value="1"/>
</dbReference>
<comment type="catalytic activity">
    <reaction evidence="15 16">
        <text>UDP-N-acetyl-alpha-D-muramate + NADP(+) = UDP-N-acetyl-3-O-(1-carboxyvinyl)-alpha-D-glucosamine + NADPH + H(+)</text>
        <dbReference type="Rhea" id="RHEA:12248"/>
        <dbReference type="ChEBI" id="CHEBI:15378"/>
        <dbReference type="ChEBI" id="CHEBI:57783"/>
        <dbReference type="ChEBI" id="CHEBI:58349"/>
        <dbReference type="ChEBI" id="CHEBI:68483"/>
        <dbReference type="ChEBI" id="CHEBI:70757"/>
        <dbReference type="EC" id="1.3.1.98"/>
    </reaction>
</comment>
<dbReference type="InterPro" id="IPR003170">
    <property type="entry name" value="MurB"/>
</dbReference>
<evidence type="ECO:0000256" key="5">
    <source>
        <dbReference type="ARBA" id="ARBA00022490"/>
    </source>
</evidence>
<evidence type="ECO:0000259" key="17">
    <source>
        <dbReference type="PROSITE" id="PS51387"/>
    </source>
</evidence>
<evidence type="ECO:0000256" key="6">
    <source>
        <dbReference type="ARBA" id="ARBA00022618"/>
    </source>
</evidence>
<dbReference type="GO" id="GO:0071555">
    <property type="term" value="P:cell wall organization"/>
    <property type="evidence" value="ECO:0007669"/>
    <property type="project" value="UniProtKB-KW"/>
</dbReference>
<dbReference type="InterPro" id="IPR006094">
    <property type="entry name" value="Oxid_FAD_bind_N"/>
</dbReference>
<evidence type="ECO:0000256" key="12">
    <source>
        <dbReference type="ARBA" id="ARBA00023002"/>
    </source>
</evidence>
<dbReference type="InterPro" id="IPR016169">
    <property type="entry name" value="FAD-bd_PCMH_sub2"/>
</dbReference>
<keyword evidence="10 16" id="KW-0133">Cell shape</keyword>
<keyword evidence="5 16" id="KW-0963">Cytoplasm</keyword>
<keyword evidence="14 16" id="KW-0961">Cell wall biogenesis/degradation</keyword>
<dbReference type="InterPro" id="IPR016167">
    <property type="entry name" value="FAD-bd_PCMH_sub1"/>
</dbReference>
<proteinExistence type="inferred from homology"/>
<feature type="active site" description="Proton donor" evidence="16">
    <location>
        <position position="204"/>
    </location>
</feature>
<dbReference type="PANTHER" id="PTHR21071">
    <property type="entry name" value="UDP-N-ACETYLENOLPYRUVOYLGLUCOSAMINE REDUCTASE"/>
    <property type="match status" value="1"/>
</dbReference>
<evidence type="ECO:0000256" key="11">
    <source>
        <dbReference type="ARBA" id="ARBA00022984"/>
    </source>
</evidence>
<dbReference type="InterPro" id="IPR036318">
    <property type="entry name" value="FAD-bd_PCMH-like_sf"/>
</dbReference>
<dbReference type="SUPFAM" id="SSF56194">
    <property type="entry name" value="Uridine diphospho-N-Acetylenolpyruvylglucosamine reductase, MurB, C-terminal domain"/>
    <property type="match status" value="1"/>
</dbReference>
<dbReference type="AlphaFoldDB" id="A0A6I8MF73"/>
<evidence type="ECO:0000313" key="19">
    <source>
        <dbReference type="Proteomes" id="UP000419017"/>
    </source>
</evidence>
<evidence type="ECO:0000256" key="9">
    <source>
        <dbReference type="ARBA" id="ARBA00022857"/>
    </source>
</evidence>
<evidence type="ECO:0000256" key="13">
    <source>
        <dbReference type="ARBA" id="ARBA00023306"/>
    </source>
</evidence>
<evidence type="ECO:0000256" key="4">
    <source>
        <dbReference type="ARBA" id="ARBA00004752"/>
    </source>
</evidence>
<evidence type="ECO:0000256" key="10">
    <source>
        <dbReference type="ARBA" id="ARBA00022960"/>
    </source>
</evidence>
<evidence type="ECO:0000256" key="16">
    <source>
        <dbReference type="HAMAP-Rule" id="MF_00037"/>
    </source>
</evidence>
<accession>A0A6I8MF73</accession>
<evidence type="ECO:0000256" key="14">
    <source>
        <dbReference type="ARBA" id="ARBA00023316"/>
    </source>
</evidence>
<evidence type="ECO:0000256" key="1">
    <source>
        <dbReference type="ARBA" id="ARBA00001974"/>
    </source>
</evidence>
<keyword evidence="9 16" id="KW-0521">NADP</keyword>
<dbReference type="PROSITE" id="PS51387">
    <property type="entry name" value="FAD_PCMH"/>
    <property type="match status" value="1"/>
</dbReference>
<dbReference type="EMBL" id="CABWIB010000001">
    <property type="protein sequence ID" value="VWL85935.1"/>
    <property type="molecule type" value="Genomic_DNA"/>
</dbReference>
<feature type="active site" evidence="16">
    <location>
        <position position="274"/>
    </location>
</feature>
<dbReference type="Pfam" id="PF02873">
    <property type="entry name" value="MurB_C"/>
    <property type="match status" value="1"/>
</dbReference>
<evidence type="ECO:0000256" key="8">
    <source>
        <dbReference type="ARBA" id="ARBA00022827"/>
    </source>
</evidence>
<comment type="function">
    <text evidence="2 16">Cell wall formation.</text>
</comment>
<evidence type="ECO:0000256" key="3">
    <source>
        <dbReference type="ARBA" id="ARBA00004496"/>
    </source>
</evidence>
<dbReference type="InterPro" id="IPR016166">
    <property type="entry name" value="FAD-bd_PCMH"/>
</dbReference>
<evidence type="ECO:0000256" key="15">
    <source>
        <dbReference type="ARBA" id="ARBA00048914"/>
    </source>
</evidence>
<gene>
    <name evidence="16" type="primary">murB</name>
    <name evidence="18" type="ORF">OMES3154_01222</name>
</gene>
<dbReference type="NCBIfam" id="NF010480">
    <property type="entry name" value="PRK13905.1"/>
    <property type="match status" value="1"/>
</dbReference>
<dbReference type="Gene3D" id="3.30.465.10">
    <property type="match status" value="1"/>
</dbReference>
<dbReference type="Proteomes" id="UP000419017">
    <property type="component" value="Unassembled WGS sequence"/>
</dbReference>
<dbReference type="GO" id="GO:0008360">
    <property type="term" value="P:regulation of cell shape"/>
    <property type="evidence" value="ECO:0007669"/>
    <property type="project" value="UniProtKB-KW"/>
</dbReference>
<dbReference type="Gene3D" id="3.30.43.10">
    <property type="entry name" value="Uridine Diphospho-n-acetylenolpyruvylglucosamine Reductase, domain 2"/>
    <property type="match status" value="1"/>
</dbReference>
<comment type="pathway">
    <text evidence="4 16">Cell wall biogenesis; peptidoglycan biosynthesis.</text>
</comment>
<reference evidence="18 19" key="1">
    <citation type="submission" date="2019-10" db="EMBL/GenBank/DDBJ databases">
        <authorList>
            <person name="Blom J."/>
        </authorList>
    </citation>
    <scope>NUCLEOTIDE SEQUENCE [LARGE SCALE GENOMIC DNA]</scope>
    <source>
        <strain evidence="18 19">ES3154-GLU</strain>
    </source>
</reference>
<dbReference type="GO" id="GO:0009252">
    <property type="term" value="P:peptidoglycan biosynthetic process"/>
    <property type="evidence" value="ECO:0007669"/>
    <property type="project" value="UniProtKB-UniRule"/>
</dbReference>
<keyword evidence="11 16" id="KW-0573">Peptidoglycan synthesis</keyword>
<evidence type="ECO:0000256" key="7">
    <source>
        <dbReference type="ARBA" id="ARBA00022630"/>
    </source>
</evidence>
<dbReference type="InterPro" id="IPR011601">
    <property type="entry name" value="MurB_C"/>
</dbReference>
<dbReference type="InterPro" id="IPR036635">
    <property type="entry name" value="MurB_C_sf"/>
</dbReference>
<comment type="cofactor">
    <cofactor evidence="1 16">
        <name>FAD</name>
        <dbReference type="ChEBI" id="CHEBI:57692"/>
    </cofactor>
</comment>
<dbReference type="GO" id="GO:0005829">
    <property type="term" value="C:cytosol"/>
    <property type="evidence" value="ECO:0007669"/>
    <property type="project" value="TreeGrafter"/>
</dbReference>
<keyword evidence="19" id="KW-1185">Reference proteome</keyword>
<name>A0A6I8MF73_9FUSO</name>
<dbReference type="NCBIfam" id="TIGR00179">
    <property type="entry name" value="murB"/>
    <property type="match status" value="1"/>
</dbReference>
<dbReference type="GO" id="GO:0071949">
    <property type="term" value="F:FAD binding"/>
    <property type="evidence" value="ECO:0007669"/>
    <property type="project" value="InterPro"/>
</dbReference>
<dbReference type="GO" id="GO:0051301">
    <property type="term" value="P:cell division"/>
    <property type="evidence" value="ECO:0007669"/>
    <property type="project" value="UniProtKB-KW"/>
</dbReference>
<protein>
    <recommendedName>
        <fullName evidence="16">UDP-N-acetylenolpyruvoylglucosamine reductase</fullName>
        <ecNumber evidence="16">1.3.1.98</ecNumber>
    </recommendedName>
    <alternativeName>
        <fullName evidence="16">UDP-N-acetylmuramate dehydrogenase</fullName>
    </alternativeName>
</protein>
<comment type="similarity">
    <text evidence="16">Belongs to the MurB family.</text>
</comment>
<evidence type="ECO:0000313" key="18">
    <source>
        <dbReference type="EMBL" id="VWL85935.1"/>
    </source>
</evidence>
<evidence type="ECO:0000256" key="2">
    <source>
        <dbReference type="ARBA" id="ARBA00003921"/>
    </source>
</evidence>
<keyword evidence="7 16" id="KW-0285">Flavoprotein</keyword>
<feature type="domain" description="FAD-binding PCMH-type" evidence="17">
    <location>
        <begin position="17"/>
        <end position="178"/>
    </location>
</feature>
<keyword evidence="12 16" id="KW-0560">Oxidoreductase</keyword>
<comment type="subcellular location">
    <subcellularLocation>
        <location evidence="3 16">Cytoplasm</location>
    </subcellularLocation>
</comment>
<dbReference type="SUPFAM" id="SSF56176">
    <property type="entry name" value="FAD-binding/transporter-associated domain-like"/>
    <property type="match status" value="1"/>
</dbReference>
<dbReference type="EC" id="1.3.1.98" evidence="16"/>
<dbReference type="Gene3D" id="3.90.78.10">
    <property type="entry name" value="UDP-N-acetylenolpyruvoylglucosamine reductase, C-terminal domain"/>
    <property type="match status" value="1"/>
</dbReference>
<organism evidence="18 19">
    <name type="scientific">Oceanivirga miroungae</name>
    <dbReference type="NCBI Taxonomy" id="1130046"/>
    <lineage>
        <taxon>Bacteria</taxon>
        <taxon>Fusobacteriati</taxon>
        <taxon>Fusobacteriota</taxon>
        <taxon>Fusobacteriia</taxon>
        <taxon>Fusobacteriales</taxon>
        <taxon>Leptotrichiaceae</taxon>
        <taxon>Oceanivirga</taxon>
    </lineage>
</organism>
<dbReference type="UniPathway" id="UPA00219"/>
<keyword evidence="13 16" id="KW-0131">Cell cycle</keyword>
<dbReference type="PANTHER" id="PTHR21071:SF4">
    <property type="entry name" value="UDP-N-ACETYLENOLPYRUVOYLGLUCOSAMINE REDUCTASE"/>
    <property type="match status" value="1"/>
</dbReference>